<protein>
    <recommendedName>
        <fullName evidence="3">HAT C-terminal dimerisation domain-containing protein</fullName>
    </recommendedName>
</protein>
<evidence type="ECO:0000313" key="2">
    <source>
        <dbReference type="Proteomes" id="UP001347796"/>
    </source>
</evidence>
<sequence>MSEFVDQDYAPLLRHVGTRWLSLLPAVTRLSECWPSVKAYFLSLGPDDCPNIVWKYLKDCENGDEGDGESCILPAYLSFFKNTLVPFHSTIQILEKDMTTTPELYSYMHQLYSKLHQRHDDKFFGEQTEEYLSQLNDNKSSPVITDFLLFYSNAIKYLEKWFQFSDKNLFKKIECLSLTDPNLSYSNLKGIVTSLSLKTDINLDDLYEEFSSIKQVLSVIASDPSNVGEKWMKVINSSNVSSNTPANLIKLVSFVLSMPVCNAYVERIFSLMKNYWRDDRYQASVKLIRCEIQIKLNFKYSCQEFHKYILRNRRLLEAAKSNKKYSFKS</sequence>
<dbReference type="InterPro" id="IPR012337">
    <property type="entry name" value="RNaseH-like_sf"/>
</dbReference>
<accession>A0AAN8KME7</accession>
<name>A0AAN8KME7_PATCE</name>
<evidence type="ECO:0008006" key="3">
    <source>
        <dbReference type="Google" id="ProtNLM"/>
    </source>
</evidence>
<dbReference type="AlphaFoldDB" id="A0AAN8KME7"/>
<organism evidence="1 2">
    <name type="scientific">Patella caerulea</name>
    <name type="common">Rayed Mediterranean limpet</name>
    <dbReference type="NCBI Taxonomy" id="87958"/>
    <lineage>
        <taxon>Eukaryota</taxon>
        <taxon>Metazoa</taxon>
        <taxon>Spiralia</taxon>
        <taxon>Lophotrochozoa</taxon>
        <taxon>Mollusca</taxon>
        <taxon>Gastropoda</taxon>
        <taxon>Patellogastropoda</taxon>
        <taxon>Patelloidea</taxon>
        <taxon>Patellidae</taxon>
        <taxon>Patella</taxon>
    </lineage>
</organism>
<dbReference type="Proteomes" id="UP001347796">
    <property type="component" value="Unassembled WGS sequence"/>
</dbReference>
<dbReference type="PANTHER" id="PTHR37162">
    <property type="entry name" value="HAT FAMILY DIMERISATION DOMAINCONTAINING PROTEIN-RELATED"/>
    <property type="match status" value="1"/>
</dbReference>
<dbReference type="EMBL" id="JAZGQO010000001">
    <property type="protein sequence ID" value="KAK6195887.1"/>
    <property type="molecule type" value="Genomic_DNA"/>
</dbReference>
<dbReference type="SUPFAM" id="SSF53098">
    <property type="entry name" value="Ribonuclease H-like"/>
    <property type="match status" value="1"/>
</dbReference>
<dbReference type="PANTHER" id="PTHR37162:SF1">
    <property type="entry name" value="BED-TYPE DOMAIN-CONTAINING PROTEIN"/>
    <property type="match status" value="1"/>
</dbReference>
<gene>
    <name evidence="1" type="ORF">SNE40_001222</name>
</gene>
<keyword evidence="2" id="KW-1185">Reference proteome</keyword>
<reference evidence="1 2" key="1">
    <citation type="submission" date="2024-01" db="EMBL/GenBank/DDBJ databases">
        <title>The genome of the rayed Mediterranean limpet Patella caerulea (Linnaeus, 1758).</title>
        <authorList>
            <person name="Anh-Thu Weber A."/>
            <person name="Halstead-Nussloch G."/>
        </authorList>
    </citation>
    <scope>NUCLEOTIDE SEQUENCE [LARGE SCALE GENOMIC DNA]</scope>
    <source>
        <strain evidence="1">AATW-2023a</strain>
        <tissue evidence="1">Whole specimen</tissue>
    </source>
</reference>
<evidence type="ECO:0000313" key="1">
    <source>
        <dbReference type="EMBL" id="KAK6195887.1"/>
    </source>
</evidence>
<proteinExistence type="predicted"/>
<comment type="caution">
    <text evidence="1">The sequence shown here is derived from an EMBL/GenBank/DDBJ whole genome shotgun (WGS) entry which is preliminary data.</text>
</comment>